<evidence type="ECO:0000313" key="11">
    <source>
        <dbReference type="EMBL" id="XDS50716.1"/>
    </source>
</evidence>
<dbReference type="Pfam" id="PF01979">
    <property type="entry name" value="Amidohydro_1"/>
    <property type="match status" value="1"/>
</dbReference>
<evidence type="ECO:0000259" key="8">
    <source>
        <dbReference type="Pfam" id="PF01979"/>
    </source>
</evidence>
<dbReference type="InterPro" id="IPR004722">
    <property type="entry name" value="DHOase"/>
</dbReference>
<dbReference type="AlphaFoldDB" id="A0AB39UPE3"/>
<evidence type="ECO:0000256" key="5">
    <source>
        <dbReference type="ARBA" id="ARBA00022801"/>
    </source>
</evidence>
<name>A0AB39UPE3_9BIFI</name>
<evidence type="ECO:0000256" key="2">
    <source>
        <dbReference type="ARBA" id="ARBA00002368"/>
    </source>
</evidence>
<dbReference type="Gene3D" id="3.20.20.140">
    <property type="entry name" value="Metal-dependent hydrolases"/>
    <property type="match status" value="2"/>
</dbReference>
<sequence length="574" mass="61177">MAAASMQPPDASRHAARGLFRVVFHGLRVWNSGEIIDVALPPAALNDAIDDGGLFSNLQTPATQGGGSARTALSQQPVLPNGSVCERSIHIDADGLTIAPGLCDPHVHFRDPGQRDKEDMLSGCRAAAAGGFTTVLLMPNTAPAMDGRHVDVASAGSDDADGIQDMRESGHDSVIDYLQHYAQSHGVVLPAKFLLSVCASVGRSGLKASDPQDWMRYLRSEIALDPSDAAMAEHPLVAISDDGSAVTSRTLAEVGANARRFSLPILDHCEHHETGVMNDGVTSRHLGLPGIPAATELAIVARDIEFARQTGTHMHLQHVSTALAFDAIRKAKGEGLPVTCETAPHYLALCDEDVQRFQTLAKMNPPLRSAADRDATIAAVADGTVDMLATDHAPHTMHEKMQGMVKSPNGIIGLETAYGVCHRVLVDSGAIDDERLIELMSVAPARLMGFEAPDIPRLLDTQAATAEDSDNVEAESQGNGSDRGAPERRILDLSGLNRSAVNSSAFDYTILDTRGTWTVKSANFHSKARNTPFEGMKVSGRAQATILDGRIAFSRIPASRLTEVSRLTGEDKLR</sequence>
<dbReference type="EC" id="3.5.2.3" evidence="11"/>
<dbReference type="InterPro" id="IPR011059">
    <property type="entry name" value="Metal-dep_hydrolase_composite"/>
</dbReference>
<dbReference type="KEGG" id="bfk:QN062_00405"/>
<dbReference type="GO" id="GO:0006221">
    <property type="term" value="P:pyrimidine nucleotide biosynthetic process"/>
    <property type="evidence" value="ECO:0007669"/>
    <property type="project" value="UniProtKB-KW"/>
</dbReference>
<dbReference type="EMBL" id="CP129683">
    <property type="protein sequence ID" value="XDS50716.1"/>
    <property type="molecule type" value="Genomic_DNA"/>
</dbReference>
<accession>A0AB39UPE3</accession>
<comment type="function">
    <text evidence="2">Catalyzes the reversible cyclization of carbamoyl aspartate to dihydroorotate.</text>
</comment>
<dbReference type="GO" id="GO:0046872">
    <property type="term" value="F:metal ion binding"/>
    <property type="evidence" value="ECO:0007669"/>
    <property type="project" value="UniProtKB-KW"/>
</dbReference>
<keyword evidence="5 11" id="KW-0378">Hydrolase</keyword>
<comment type="similarity">
    <text evidence="3">Belongs to the metallo-dependent hydrolases superfamily. DHOase family. Class I DHOase subfamily.</text>
</comment>
<dbReference type="EMBL" id="CP129682">
    <property type="protein sequence ID" value="XDS49499.1"/>
    <property type="molecule type" value="Genomic_DNA"/>
</dbReference>
<dbReference type="InterPro" id="IPR006680">
    <property type="entry name" value="Amidohydro-rel"/>
</dbReference>
<dbReference type="GO" id="GO:0005737">
    <property type="term" value="C:cytoplasm"/>
    <property type="evidence" value="ECO:0007669"/>
    <property type="project" value="TreeGrafter"/>
</dbReference>
<dbReference type="GO" id="GO:0004151">
    <property type="term" value="F:dihydroorotase activity"/>
    <property type="evidence" value="ECO:0007669"/>
    <property type="project" value="UniProtKB-EC"/>
</dbReference>
<evidence type="ECO:0000256" key="6">
    <source>
        <dbReference type="ARBA" id="ARBA00022975"/>
    </source>
</evidence>
<dbReference type="InterPro" id="IPR050138">
    <property type="entry name" value="DHOase/Allantoinase_Hydrolase"/>
</dbReference>
<keyword evidence="4" id="KW-0479">Metal-binding</keyword>
<dbReference type="PROSITE" id="PS00482">
    <property type="entry name" value="DIHYDROOROTASE_1"/>
    <property type="match status" value="1"/>
</dbReference>
<evidence type="ECO:0000256" key="3">
    <source>
        <dbReference type="ARBA" id="ARBA00010286"/>
    </source>
</evidence>
<evidence type="ECO:0000256" key="7">
    <source>
        <dbReference type="SAM" id="MobiDB-lite"/>
    </source>
</evidence>
<dbReference type="CDD" id="cd01317">
    <property type="entry name" value="DHOase_IIa"/>
    <property type="match status" value="1"/>
</dbReference>
<comment type="cofactor">
    <cofactor evidence="1">
        <name>Zn(2+)</name>
        <dbReference type="ChEBI" id="CHEBI:29105"/>
    </cofactor>
</comment>
<evidence type="ECO:0000256" key="1">
    <source>
        <dbReference type="ARBA" id="ARBA00001947"/>
    </source>
</evidence>
<dbReference type="GO" id="GO:0004038">
    <property type="term" value="F:allantoinase activity"/>
    <property type="evidence" value="ECO:0007669"/>
    <property type="project" value="TreeGrafter"/>
</dbReference>
<evidence type="ECO:0000256" key="4">
    <source>
        <dbReference type="ARBA" id="ARBA00022723"/>
    </source>
</evidence>
<protein>
    <submittedName>
        <fullName evidence="11">Dihydroorotase</fullName>
        <ecNumber evidence="11">3.5.2.3</ecNumber>
    </submittedName>
</protein>
<dbReference type="PANTHER" id="PTHR43668:SF2">
    <property type="entry name" value="ALLANTOINASE"/>
    <property type="match status" value="1"/>
</dbReference>
<feature type="region of interest" description="Disordered" evidence="7">
    <location>
        <begin position="466"/>
        <end position="487"/>
    </location>
</feature>
<dbReference type="InterPro" id="IPR032466">
    <property type="entry name" value="Metal_Hydrolase"/>
</dbReference>
<dbReference type="GO" id="GO:0006145">
    <property type="term" value="P:purine nucleobase catabolic process"/>
    <property type="evidence" value="ECO:0007669"/>
    <property type="project" value="TreeGrafter"/>
</dbReference>
<dbReference type="Gene3D" id="2.30.40.10">
    <property type="entry name" value="Urease, subunit C, domain 1"/>
    <property type="match status" value="1"/>
</dbReference>
<dbReference type="SUPFAM" id="SSF51556">
    <property type="entry name" value="Metallo-dependent hydrolases"/>
    <property type="match status" value="1"/>
</dbReference>
<reference evidence="11" key="1">
    <citation type="submission" date="2023-07" db="EMBL/GenBank/DDBJ databases">
        <title>Bifidobacterium aquikefiriaerophilum sp. nov. and Bifidobacterium eccum sp. nov., isolated from water kefir.</title>
        <authorList>
            <person name="Breselge S."/>
            <person name="Bellassi P."/>
            <person name="Barcenilla C."/>
            <person name="Alvarez-Ordonez A."/>
            <person name="Morelli L."/>
            <person name="Cotter P.D."/>
        </authorList>
    </citation>
    <scope>NUCLEOTIDE SEQUENCE</scope>
    <source>
        <strain evidence="11">WK012_4_13</strain>
        <strain evidence="10">WK013_4_14</strain>
        <strain evidence="9">WK048_4_13</strain>
    </source>
</reference>
<dbReference type="InterPro" id="IPR002195">
    <property type="entry name" value="Dihydroorotase_CS"/>
</dbReference>
<organism evidence="11">
    <name type="scientific">Bifidobacterium fermentum</name>
    <dbReference type="NCBI Taxonomy" id="3059035"/>
    <lineage>
        <taxon>Bacteria</taxon>
        <taxon>Bacillati</taxon>
        <taxon>Actinomycetota</taxon>
        <taxon>Actinomycetes</taxon>
        <taxon>Bifidobacteriales</taxon>
        <taxon>Bifidobacteriaceae</taxon>
        <taxon>Bifidobacterium</taxon>
    </lineage>
</organism>
<gene>
    <name evidence="11" type="ORF">QN062_00405</name>
    <name evidence="10" type="ORF">QN216_04415</name>
    <name evidence="9" type="ORF">QN217_06035</name>
</gene>
<dbReference type="PANTHER" id="PTHR43668">
    <property type="entry name" value="ALLANTOINASE"/>
    <property type="match status" value="1"/>
</dbReference>
<proteinExistence type="inferred from homology"/>
<dbReference type="EMBL" id="CP129675">
    <property type="protein sequence ID" value="XDS45720.1"/>
    <property type="molecule type" value="Genomic_DNA"/>
</dbReference>
<evidence type="ECO:0000313" key="9">
    <source>
        <dbReference type="EMBL" id="XDS45720.1"/>
    </source>
</evidence>
<evidence type="ECO:0000313" key="10">
    <source>
        <dbReference type="EMBL" id="XDS49499.1"/>
    </source>
</evidence>
<feature type="domain" description="Amidohydrolase-related" evidence="8">
    <location>
        <begin position="98"/>
        <end position="450"/>
    </location>
</feature>
<dbReference type="SUPFAM" id="SSF51338">
    <property type="entry name" value="Composite domain of metallo-dependent hydrolases"/>
    <property type="match status" value="1"/>
</dbReference>
<dbReference type="PROSITE" id="PS00483">
    <property type="entry name" value="DIHYDROOROTASE_2"/>
    <property type="match status" value="1"/>
</dbReference>
<keyword evidence="6" id="KW-0665">Pyrimidine biosynthesis</keyword>